<accession>A0A401QE60</accession>
<organism evidence="1 2">
    <name type="scientific">Scyliorhinus torazame</name>
    <name type="common">Cloudy catshark</name>
    <name type="synonym">Catulus torazame</name>
    <dbReference type="NCBI Taxonomy" id="75743"/>
    <lineage>
        <taxon>Eukaryota</taxon>
        <taxon>Metazoa</taxon>
        <taxon>Chordata</taxon>
        <taxon>Craniata</taxon>
        <taxon>Vertebrata</taxon>
        <taxon>Chondrichthyes</taxon>
        <taxon>Elasmobranchii</taxon>
        <taxon>Galeomorphii</taxon>
        <taxon>Galeoidea</taxon>
        <taxon>Carcharhiniformes</taxon>
        <taxon>Scyliorhinidae</taxon>
        <taxon>Scyliorhinus</taxon>
    </lineage>
</organism>
<protein>
    <recommendedName>
        <fullName evidence="3">PSI domain-containing protein</fullName>
    </recommendedName>
</protein>
<reference evidence="1 2" key="1">
    <citation type="journal article" date="2018" name="Nat. Ecol. Evol.">
        <title>Shark genomes provide insights into elasmobranch evolution and the origin of vertebrates.</title>
        <authorList>
            <person name="Hara Y"/>
            <person name="Yamaguchi K"/>
            <person name="Onimaru K"/>
            <person name="Kadota M"/>
            <person name="Koyanagi M"/>
            <person name="Keeley SD"/>
            <person name="Tatsumi K"/>
            <person name="Tanaka K"/>
            <person name="Motone F"/>
            <person name="Kageyama Y"/>
            <person name="Nozu R"/>
            <person name="Adachi N"/>
            <person name="Nishimura O"/>
            <person name="Nakagawa R"/>
            <person name="Tanegashima C"/>
            <person name="Kiyatake I"/>
            <person name="Matsumoto R"/>
            <person name="Murakumo K"/>
            <person name="Nishida K"/>
            <person name="Terakita A"/>
            <person name="Kuratani S"/>
            <person name="Sato K"/>
            <person name="Hyodo S Kuraku.S."/>
        </authorList>
    </citation>
    <scope>NUCLEOTIDE SEQUENCE [LARGE SCALE GENOMIC DNA]</scope>
</reference>
<dbReference type="EMBL" id="BFAA01046763">
    <property type="protein sequence ID" value="GCB83632.1"/>
    <property type="molecule type" value="Genomic_DNA"/>
</dbReference>
<comment type="caution">
    <text evidence="1">The sequence shown here is derived from an EMBL/GenBank/DDBJ whole genome shotgun (WGS) entry which is preliminary data.</text>
</comment>
<sequence>CSECISFGCHWCVVEHQCTHNPSCHGNAGQFCPEIDKAKLNTSSVMDLNIYLKNAKVLK</sequence>
<evidence type="ECO:0008006" key="3">
    <source>
        <dbReference type="Google" id="ProtNLM"/>
    </source>
</evidence>
<proteinExistence type="predicted"/>
<gene>
    <name evidence="1" type="ORF">scyTo_0024443</name>
</gene>
<name>A0A401QE60_SCYTO</name>
<keyword evidence="2" id="KW-1185">Reference proteome</keyword>
<evidence type="ECO:0000313" key="2">
    <source>
        <dbReference type="Proteomes" id="UP000288216"/>
    </source>
</evidence>
<feature type="non-terminal residue" evidence="1">
    <location>
        <position position="1"/>
    </location>
</feature>
<feature type="non-terminal residue" evidence="1">
    <location>
        <position position="59"/>
    </location>
</feature>
<dbReference type="AlphaFoldDB" id="A0A401QE60"/>
<evidence type="ECO:0000313" key="1">
    <source>
        <dbReference type="EMBL" id="GCB83632.1"/>
    </source>
</evidence>
<dbReference type="Pfam" id="PF24479">
    <property type="entry name" value="PSI_PlexinA-B"/>
    <property type="match status" value="1"/>
</dbReference>
<dbReference type="Proteomes" id="UP000288216">
    <property type="component" value="Unassembled WGS sequence"/>
</dbReference>